<comment type="caution">
    <text evidence="1">The sequence shown here is derived from an EMBL/GenBank/DDBJ whole genome shotgun (WGS) entry which is preliminary data.</text>
</comment>
<dbReference type="AlphaFoldDB" id="A0A244CUS8"/>
<reference evidence="1 2" key="1">
    <citation type="submission" date="2017-02" db="EMBL/GenBank/DDBJ databases">
        <title>Pseudoalteromonas ulvae TC14 Genome.</title>
        <authorList>
            <person name="Molmeret M."/>
        </authorList>
    </citation>
    <scope>NUCLEOTIDE SEQUENCE [LARGE SCALE GENOMIC DNA]</scope>
    <source>
        <strain evidence="1">TC14</strain>
    </source>
</reference>
<proteinExistence type="predicted"/>
<sequence length="109" mass="13202">MVYVNRPRRKPPRTKKDTQHQYIERVIEELRQYPTKLAIIKRNCDEYRSQLYLKKGFLLAIERFDWVFEVDDDVERIAQQILADDYIGQRLRRYPLLFKGVLSQQNAEG</sequence>
<dbReference type="EMBL" id="MWPV01000001">
    <property type="protein sequence ID" value="OUL59341.1"/>
    <property type="molecule type" value="Genomic_DNA"/>
</dbReference>
<dbReference type="Proteomes" id="UP000194841">
    <property type="component" value="Unassembled WGS sequence"/>
</dbReference>
<evidence type="ECO:0000313" key="1">
    <source>
        <dbReference type="EMBL" id="OUL59341.1"/>
    </source>
</evidence>
<accession>A0A244CUS8</accession>
<evidence type="ECO:0000313" key="2">
    <source>
        <dbReference type="Proteomes" id="UP000194841"/>
    </source>
</evidence>
<name>A0A244CUS8_PSEDV</name>
<gene>
    <name evidence="1" type="ORF">B1199_03480</name>
</gene>
<dbReference type="RefSeq" id="WP_227009351.1">
    <property type="nucleotide sequence ID" value="NZ_MWPV01000001.1"/>
</dbReference>
<keyword evidence="2" id="KW-1185">Reference proteome</keyword>
<protein>
    <submittedName>
        <fullName evidence="1">Uncharacterized protein</fullName>
    </submittedName>
</protein>
<organism evidence="1 2">
    <name type="scientific">Pseudoalteromonas ulvae</name>
    <dbReference type="NCBI Taxonomy" id="107327"/>
    <lineage>
        <taxon>Bacteria</taxon>
        <taxon>Pseudomonadati</taxon>
        <taxon>Pseudomonadota</taxon>
        <taxon>Gammaproteobacteria</taxon>
        <taxon>Alteromonadales</taxon>
        <taxon>Pseudoalteromonadaceae</taxon>
        <taxon>Pseudoalteromonas</taxon>
    </lineage>
</organism>